<feature type="domain" description="DUF1585" evidence="1">
    <location>
        <begin position="612"/>
        <end position="680"/>
    </location>
</feature>
<dbReference type="Pfam" id="PF07631">
    <property type="entry name" value="PSD4"/>
    <property type="match status" value="1"/>
</dbReference>
<dbReference type="InterPro" id="IPR013039">
    <property type="entry name" value="DUF1588"/>
</dbReference>
<evidence type="ECO:0000313" key="5">
    <source>
        <dbReference type="EMBL" id="QDU98822.1"/>
    </source>
</evidence>
<gene>
    <name evidence="5" type="ORF">Pla8534_67330</name>
</gene>
<evidence type="ECO:0000259" key="3">
    <source>
        <dbReference type="Pfam" id="PF07631"/>
    </source>
</evidence>
<name>A0A518E409_9BACT</name>
<dbReference type="InterPro" id="IPR011429">
    <property type="entry name" value="Cyt_c_Planctomycete-type"/>
</dbReference>
<dbReference type="EMBL" id="CP036433">
    <property type="protein sequence ID" value="QDU98822.1"/>
    <property type="molecule type" value="Genomic_DNA"/>
</dbReference>
<organism evidence="5 6">
    <name type="scientific">Lignipirellula cremea</name>
    <dbReference type="NCBI Taxonomy" id="2528010"/>
    <lineage>
        <taxon>Bacteria</taxon>
        <taxon>Pseudomonadati</taxon>
        <taxon>Planctomycetota</taxon>
        <taxon>Planctomycetia</taxon>
        <taxon>Pirellulales</taxon>
        <taxon>Pirellulaceae</taxon>
        <taxon>Lignipirellula</taxon>
    </lineage>
</organism>
<protein>
    <recommendedName>
        <fullName evidence="7">Planctomycete cytochrome C</fullName>
    </recommendedName>
</protein>
<feature type="domain" description="Cytochrome C Planctomycete-type" evidence="4">
    <location>
        <begin position="45"/>
        <end position="93"/>
    </location>
</feature>
<dbReference type="KEGG" id="lcre:Pla8534_67330"/>
<evidence type="ECO:0000313" key="6">
    <source>
        <dbReference type="Proteomes" id="UP000317648"/>
    </source>
</evidence>
<sequence>MTACKIVLLAIALLVAVEGNGKSEETAPVESTPPPFVASFVRSHCLSCHGSDAQEGDFDARPLLRDVIRSEETASSWRRVLEQVATGNMPPAEAPRPDLADVGRIVQVVRGELRASRNGRELGFPDKGNLLPHGVLFGKEPTNLAAATQARVWRISPHQYAALLSTLNGIRYKPVEAGTGTSLSKIRSLVAPLPLRGGEGLQDYSDLYQVDAAHTDQLLLNASVVARHILSGEGDKRLAQTLVPLSESKEKLSDKQIVLAVDAVSLTILDREPTDVERTRYSGFFRQSMNRFGNRAGLEDLLAAVLMSPQAVFRVELGEGSPDEQGRVRLTQHEEANAIAFALTDRPPGAQVRKLLQRGRFNSREYLEQLLTENTEENDRVLRFFREFFGYGGAPEVFKDEELLPPTMRNYLVSDTDHLVLRILERDQDVLKELLTTNESFVFVSSLRSNRFRELQTKGVSHPFDDKYRVNEAYNLAAEDWTVEQPLTLPKEHRAGILTQPSWLIAHSTNDGNHAIHRGKWIRERLLGGAIPDTPITVDAQLPNEPHSTLREKMRVTRESYCWQCHQRMDPLGLPFEMFDHWGRQRTEELGRPVDSAGAILVAPETGLEGPVDNAIELVHRLGRSEHVEQVFVRHAFRYWMGRNEEPHDAPTLQAAWKAYREHGGSMRALLRSLLTSDSFVYRTPQKSTPSHPDKD</sequence>
<keyword evidence="6" id="KW-1185">Reference proteome</keyword>
<feature type="domain" description="DUF1592" evidence="3">
    <location>
        <begin position="330"/>
        <end position="442"/>
    </location>
</feature>
<evidence type="ECO:0000259" key="1">
    <source>
        <dbReference type="Pfam" id="PF07624"/>
    </source>
</evidence>
<accession>A0A518E409</accession>
<evidence type="ECO:0000259" key="4">
    <source>
        <dbReference type="Pfam" id="PF07635"/>
    </source>
</evidence>
<evidence type="ECO:0000259" key="2">
    <source>
        <dbReference type="Pfam" id="PF07627"/>
    </source>
</evidence>
<dbReference type="InterPro" id="IPR011478">
    <property type="entry name" value="DUF1585"/>
</dbReference>
<proteinExistence type="predicted"/>
<evidence type="ECO:0008006" key="7">
    <source>
        <dbReference type="Google" id="ProtNLM"/>
    </source>
</evidence>
<dbReference type="InterPro" id="IPR013042">
    <property type="entry name" value="DUF1592"/>
</dbReference>
<feature type="domain" description="DUF1588" evidence="2">
    <location>
        <begin position="494"/>
        <end position="589"/>
    </location>
</feature>
<dbReference type="OrthoDB" id="221599at2"/>
<dbReference type="Proteomes" id="UP000317648">
    <property type="component" value="Chromosome"/>
</dbReference>
<reference evidence="5 6" key="1">
    <citation type="submission" date="2019-02" db="EMBL/GenBank/DDBJ databases">
        <title>Deep-cultivation of Planctomycetes and their phenomic and genomic characterization uncovers novel biology.</title>
        <authorList>
            <person name="Wiegand S."/>
            <person name="Jogler M."/>
            <person name="Boedeker C."/>
            <person name="Pinto D."/>
            <person name="Vollmers J."/>
            <person name="Rivas-Marin E."/>
            <person name="Kohn T."/>
            <person name="Peeters S.H."/>
            <person name="Heuer A."/>
            <person name="Rast P."/>
            <person name="Oberbeckmann S."/>
            <person name="Bunk B."/>
            <person name="Jeske O."/>
            <person name="Meyerdierks A."/>
            <person name="Storesund J.E."/>
            <person name="Kallscheuer N."/>
            <person name="Luecker S."/>
            <person name="Lage O.M."/>
            <person name="Pohl T."/>
            <person name="Merkel B.J."/>
            <person name="Hornburger P."/>
            <person name="Mueller R.-W."/>
            <person name="Bruemmer F."/>
            <person name="Labrenz M."/>
            <person name="Spormann A.M."/>
            <person name="Op den Camp H."/>
            <person name="Overmann J."/>
            <person name="Amann R."/>
            <person name="Jetten M.S.M."/>
            <person name="Mascher T."/>
            <person name="Medema M.H."/>
            <person name="Devos D.P."/>
            <person name="Kaster A.-K."/>
            <person name="Ovreas L."/>
            <person name="Rohde M."/>
            <person name="Galperin M.Y."/>
            <person name="Jogler C."/>
        </authorList>
    </citation>
    <scope>NUCLEOTIDE SEQUENCE [LARGE SCALE GENOMIC DNA]</scope>
    <source>
        <strain evidence="5 6">Pla85_3_4</strain>
    </source>
</reference>
<dbReference type="Pfam" id="PF07627">
    <property type="entry name" value="PSCyt3"/>
    <property type="match status" value="1"/>
</dbReference>
<dbReference type="RefSeq" id="WP_145058372.1">
    <property type="nucleotide sequence ID" value="NZ_CP036433.1"/>
</dbReference>
<dbReference type="AlphaFoldDB" id="A0A518E409"/>
<dbReference type="Pfam" id="PF07624">
    <property type="entry name" value="PSD2"/>
    <property type="match status" value="1"/>
</dbReference>
<dbReference type="Pfam" id="PF07635">
    <property type="entry name" value="PSCyt1"/>
    <property type="match status" value="1"/>
</dbReference>